<dbReference type="EMBL" id="MTSD02000001">
    <property type="protein sequence ID" value="OOV88938.1"/>
    <property type="molecule type" value="Genomic_DNA"/>
</dbReference>
<name>A0A1T1HGH2_OCELI</name>
<dbReference type="Proteomes" id="UP000190064">
    <property type="component" value="Unassembled WGS sequence"/>
</dbReference>
<dbReference type="SMART" id="SM00858">
    <property type="entry name" value="SAF"/>
    <property type="match status" value="1"/>
</dbReference>
<keyword evidence="9" id="KW-0969">Cilium</keyword>
<evidence type="ECO:0000313" key="9">
    <source>
        <dbReference type="EMBL" id="OOV88938.1"/>
    </source>
</evidence>
<dbReference type="NCBIfam" id="TIGR03170">
    <property type="entry name" value="flgA_cterm"/>
    <property type="match status" value="1"/>
</dbReference>
<comment type="caution">
    <text evidence="9">The sequence shown here is derived from an EMBL/GenBank/DDBJ whole genome shotgun (WGS) entry which is preliminary data.</text>
</comment>
<keyword evidence="10" id="KW-1185">Reference proteome</keyword>
<dbReference type="InterPro" id="IPR041231">
    <property type="entry name" value="FlgA_N"/>
</dbReference>
<dbReference type="InterPro" id="IPR039246">
    <property type="entry name" value="Flagellar_FlgA"/>
</dbReference>
<dbReference type="AlphaFoldDB" id="A0A1T1HGH2"/>
<keyword evidence="4" id="KW-0732">Signal</keyword>
<dbReference type="GO" id="GO:0044780">
    <property type="term" value="P:bacterial-type flagellum assembly"/>
    <property type="evidence" value="ECO:0007669"/>
    <property type="project" value="InterPro"/>
</dbReference>
<feature type="domain" description="SAF" evidence="8">
    <location>
        <begin position="97"/>
        <end position="159"/>
    </location>
</feature>
<evidence type="ECO:0000256" key="6">
    <source>
        <dbReference type="ARBA" id="ARBA00025643"/>
    </source>
</evidence>
<keyword evidence="5 7" id="KW-0574">Periplasm</keyword>
<comment type="subcellular location">
    <subcellularLocation>
        <location evidence="1 7">Periplasm</location>
    </subcellularLocation>
</comment>
<organism evidence="9 10">
    <name type="scientific">Oceanospirillum linum</name>
    <dbReference type="NCBI Taxonomy" id="966"/>
    <lineage>
        <taxon>Bacteria</taxon>
        <taxon>Pseudomonadati</taxon>
        <taxon>Pseudomonadota</taxon>
        <taxon>Gammaproteobacteria</taxon>
        <taxon>Oceanospirillales</taxon>
        <taxon>Oceanospirillaceae</taxon>
        <taxon>Oceanospirillum</taxon>
    </lineage>
</organism>
<comment type="function">
    <text evidence="6 7">Involved in the assembly process of the P-ring formation. It may associate with FlgF on the rod constituting a structure essential for the P-ring assembly or may act as a modulator protein for the P-ring assembly.</text>
</comment>
<evidence type="ECO:0000259" key="8">
    <source>
        <dbReference type="SMART" id="SM00858"/>
    </source>
</evidence>
<proteinExistence type="inferred from homology"/>
<keyword evidence="9" id="KW-0966">Cell projection</keyword>
<dbReference type="CDD" id="cd11614">
    <property type="entry name" value="SAF_CpaB_FlgA_like"/>
    <property type="match status" value="1"/>
</dbReference>
<keyword evidence="9" id="KW-0282">Flagellum</keyword>
<comment type="similarity">
    <text evidence="2 7">Belongs to the FlgA family.</text>
</comment>
<evidence type="ECO:0000256" key="7">
    <source>
        <dbReference type="RuleBase" id="RU362063"/>
    </source>
</evidence>
<dbReference type="Gene3D" id="2.30.30.760">
    <property type="match status" value="1"/>
</dbReference>
<dbReference type="PANTHER" id="PTHR36307">
    <property type="entry name" value="FLAGELLA BASAL BODY P-RING FORMATION PROTEIN FLGA"/>
    <property type="match status" value="1"/>
</dbReference>
<dbReference type="Pfam" id="PF13144">
    <property type="entry name" value="ChapFlgA"/>
    <property type="match status" value="1"/>
</dbReference>
<evidence type="ECO:0000256" key="3">
    <source>
        <dbReference type="ARBA" id="ARBA00014754"/>
    </source>
</evidence>
<evidence type="ECO:0000256" key="1">
    <source>
        <dbReference type="ARBA" id="ARBA00004418"/>
    </source>
</evidence>
<dbReference type="Pfam" id="PF17656">
    <property type="entry name" value="ChapFlgA_N"/>
    <property type="match status" value="1"/>
</dbReference>
<dbReference type="PANTHER" id="PTHR36307:SF1">
    <property type="entry name" value="FLAGELLA BASAL BODY P-RING FORMATION PROTEIN FLGA"/>
    <property type="match status" value="1"/>
</dbReference>
<dbReference type="Gene3D" id="3.90.1210.10">
    <property type="entry name" value="Antifreeze-like/N-acetylneuraminic acid synthase C-terminal domain"/>
    <property type="match status" value="1"/>
</dbReference>
<gene>
    <name evidence="9" type="ORF">BTA35_0203115</name>
</gene>
<dbReference type="InterPro" id="IPR017585">
    <property type="entry name" value="SAF_FlgA"/>
</dbReference>
<sequence>MVWITPPLSIAADLETKESLQAAVTAYLKPKLDALNTSRINIDVGSIDPRLRLKKCPEPLELDQLGNKSLSGKVNIRVRCPSASWGIFIPVDIQIFEPVVISRVSLPRGSVISRELLALREVESSSLNYSYFRDIDQVAGTEVVRPIQANSVIFTNMVQAADAIRKGDDVIIKAQVGGLSVRIKGQALQDGALGEQIQVRNTQSRRIIRAVVTGPGHVLVPM</sequence>
<evidence type="ECO:0000256" key="4">
    <source>
        <dbReference type="ARBA" id="ARBA00022729"/>
    </source>
</evidence>
<protein>
    <recommendedName>
        <fullName evidence="3 7">Flagella basal body P-ring formation protein FlgA</fullName>
    </recommendedName>
</protein>
<evidence type="ECO:0000256" key="5">
    <source>
        <dbReference type="ARBA" id="ARBA00022764"/>
    </source>
</evidence>
<reference evidence="9" key="1">
    <citation type="submission" date="2017-02" db="EMBL/GenBank/DDBJ databases">
        <title>Draft Genome Sequence of the Salt Water Bacterium Oceanospirillum linum ATCC 11336.</title>
        <authorList>
            <person name="Trachtenberg A.M."/>
            <person name="Carney J.G."/>
            <person name="Linnane J.D."/>
            <person name="Rheaume B.A."/>
            <person name="Pitts N.L."/>
            <person name="Mykles D.L."/>
            <person name="Maclea K.S."/>
        </authorList>
    </citation>
    <scope>NUCLEOTIDE SEQUENCE [LARGE SCALE GENOMIC DNA]</scope>
    <source>
        <strain evidence="9">ATCC 11336</strain>
    </source>
</reference>
<dbReference type="InterPro" id="IPR013974">
    <property type="entry name" value="SAF"/>
</dbReference>
<accession>A0A1T1HGH2</accession>
<keyword evidence="7" id="KW-1005">Bacterial flagellum biogenesis</keyword>
<dbReference type="STRING" id="966.BTA35_0203115"/>
<evidence type="ECO:0000313" key="10">
    <source>
        <dbReference type="Proteomes" id="UP000190064"/>
    </source>
</evidence>
<evidence type="ECO:0000256" key="2">
    <source>
        <dbReference type="ARBA" id="ARBA00010474"/>
    </source>
</evidence>
<dbReference type="GO" id="GO:0042597">
    <property type="term" value="C:periplasmic space"/>
    <property type="evidence" value="ECO:0007669"/>
    <property type="project" value="UniProtKB-SubCell"/>
</dbReference>